<dbReference type="AlphaFoldDB" id="A0A1J3FIU0"/>
<dbReference type="Pfam" id="PF03478">
    <property type="entry name" value="Beta-prop_KIB1-4"/>
    <property type="match status" value="1"/>
</dbReference>
<dbReference type="EMBL" id="GEVK01008830">
    <property type="protein sequence ID" value="JAU44002.1"/>
    <property type="molecule type" value="Transcribed_RNA"/>
</dbReference>
<evidence type="ECO:0000313" key="2">
    <source>
        <dbReference type="EMBL" id="JAU44002.1"/>
    </source>
</evidence>
<feature type="domain" description="KIB1-4 beta-propeller" evidence="1">
    <location>
        <begin position="176"/>
        <end position="342"/>
    </location>
</feature>
<proteinExistence type="predicted"/>
<dbReference type="PANTHER" id="PTHR47123">
    <property type="entry name" value="F-BOX PROTEIN SKIP23"/>
    <property type="match status" value="1"/>
</dbReference>
<reference evidence="2" key="1">
    <citation type="submission" date="2016-07" db="EMBL/GenBank/DDBJ databases">
        <title>De novo transcriptome assembly of four accessions of the metal hyperaccumulator plant Noccaea caerulescens.</title>
        <authorList>
            <person name="Blande D."/>
            <person name="Halimaa P."/>
            <person name="Tervahauta A.I."/>
            <person name="Aarts M.G."/>
            <person name="Karenlampi S.O."/>
        </authorList>
    </citation>
    <scope>NUCLEOTIDE SEQUENCE</scope>
</reference>
<organism evidence="2">
    <name type="scientific">Noccaea caerulescens</name>
    <name type="common">Alpine penny-cress</name>
    <name type="synonym">Thlaspi caerulescens</name>
    <dbReference type="NCBI Taxonomy" id="107243"/>
    <lineage>
        <taxon>Eukaryota</taxon>
        <taxon>Viridiplantae</taxon>
        <taxon>Streptophyta</taxon>
        <taxon>Embryophyta</taxon>
        <taxon>Tracheophyta</taxon>
        <taxon>Spermatophyta</taxon>
        <taxon>Magnoliopsida</taxon>
        <taxon>eudicotyledons</taxon>
        <taxon>Gunneridae</taxon>
        <taxon>Pentapetalae</taxon>
        <taxon>rosids</taxon>
        <taxon>malvids</taxon>
        <taxon>Brassicales</taxon>
        <taxon>Brassicaceae</taxon>
        <taxon>Coluteocarpeae</taxon>
        <taxon>Noccaea</taxon>
    </lineage>
</organism>
<protein>
    <submittedName>
        <fullName evidence="2">F-box/kelch-repeat protein</fullName>
    </submittedName>
</protein>
<gene>
    <name evidence="2" type="ORF">LC_TR1249_c0_g1_i1_g.3854</name>
</gene>
<dbReference type="PANTHER" id="PTHR47123:SF24">
    <property type="entry name" value="LOW PROTEIN: F-BOX_KELCH-REPEAT PROTEIN"/>
    <property type="match status" value="1"/>
</dbReference>
<dbReference type="Gene3D" id="1.20.1280.50">
    <property type="match status" value="1"/>
</dbReference>
<name>A0A1J3FIU0_NOCCA</name>
<sequence length="385" mass="43347">MTPDWSLLPEELLHAISENLDNCFDVVHARSICSSWRSTVPFPSCLLRQSYSLPTFPIEKEGFFTIEKIPMFLFRVRSHSAALAAVASPSEYVLGGIGRRDESDDHMMELPRSPPLECSVEFKIPGSESDPTLMNMLDCQIFPLGHHYRMIGEEPKDYRGLAFLPLNKEGGEEGGGEFVVLLSYSNVLMALRSSEMRWMRVTKISKASCSDLVGFRGRFYAVVLDREIVVIDPYSLDVTPLMPSQALRSLKFLVPSGDDDELFLVELIIPPSGVLDFGRFKCRVSRLDDEEEDGKWVEVTDLGDRVLFIGHLGNMCCSAKKLPDGYGLSRNSLLFTNGPGNVSYLYKYGVDTGNVEDDLSFWRLSRENRVTFLSTYPVIAFRVEC</sequence>
<evidence type="ECO:0000259" key="1">
    <source>
        <dbReference type="Pfam" id="PF03478"/>
    </source>
</evidence>
<dbReference type="InterPro" id="IPR005174">
    <property type="entry name" value="KIB1-4_b-propeller"/>
</dbReference>
<dbReference type="InterPro" id="IPR051304">
    <property type="entry name" value="SCF_F-box_domain"/>
</dbReference>
<accession>A0A1J3FIU0</accession>